<dbReference type="SUPFAM" id="SSF48452">
    <property type="entry name" value="TPR-like"/>
    <property type="match status" value="1"/>
</dbReference>
<protein>
    <recommendedName>
        <fullName evidence="4">Tetratricopeptide repeat protein 15</fullName>
    </recommendedName>
</protein>
<dbReference type="OrthoDB" id="428342at2759"/>
<accession>A0A2T3A494</accession>
<proteinExistence type="predicted"/>
<dbReference type="Gene3D" id="1.25.40.10">
    <property type="entry name" value="Tetratricopeptide repeat domain"/>
    <property type="match status" value="1"/>
</dbReference>
<dbReference type="PANTHER" id="PTHR21581">
    <property type="entry name" value="D-ALANYL-D-ALANINE CARBOXYPEPTIDASE"/>
    <property type="match status" value="1"/>
</dbReference>
<evidence type="ECO:0008006" key="4">
    <source>
        <dbReference type="Google" id="ProtNLM"/>
    </source>
</evidence>
<dbReference type="AlphaFoldDB" id="A0A2T3A494"/>
<dbReference type="Pfam" id="PF14559">
    <property type="entry name" value="TPR_19"/>
    <property type="match status" value="1"/>
</dbReference>
<sequence length="467" mass="49868">MDRPQDTLAQGHARNKSLTARPSRPRSSTRGPLDMDDDPLASPQQQSAPSNTISNRLIPVRPPSQQGAGSPRVSSDRPRPSPRSPAPGGPLSASLRSPLALTKTFSHLLKPENYHPLNAAQTIPAPFRNSSKHPPADTPIPELVASGHFRAAAIAAVHVLTGTGTDVGSNGGGGGAGLLQQPAAADHARIFDLLYTRLACLTLIDATATAAQEARALEDINSALYIDEISGDHLMPWELRLLVVRLQAMGFGDPRRAVMSYYDLAREARGRIAEALAVHDHSASEVWKERLVELGVKVASALAEMDDLPGAAAQLASLRDSGDGRSAMAKALLWLQLGDSDAARRCVQQGETGAKAVAALCEMADGAYDAALAIWRELTENAADNEMVAVNLAVCLLYTGKMDEARTVLEGLVEAGFSSHTLLFNLATIYELCTDKSRALKVKLAEKMAEMEPTTRGWEKSNADFKL</sequence>
<dbReference type="InterPro" id="IPR011990">
    <property type="entry name" value="TPR-like_helical_dom_sf"/>
</dbReference>
<name>A0A2T3A494_9PEZI</name>
<dbReference type="GO" id="GO:0030008">
    <property type="term" value="C:TRAPP complex"/>
    <property type="evidence" value="ECO:0007669"/>
    <property type="project" value="TreeGrafter"/>
</dbReference>
<dbReference type="PANTHER" id="PTHR21581:SF6">
    <property type="entry name" value="TRAFFICKING PROTEIN PARTICLE COMPLEX SUBUNIT 12"/>
    <property type="match status" value="1"/>
</dbReference>
<dbReference type="Proteomes" id="UP000241462">
    <property type="component" value="Unassembled WGS sequence"/>
</dbReference>
<dbReference type="InParanoid" id="A0A2T3A494"/>
<gene>
    <name evidence="2" type="ORF">BD289DRAFT_437175</name>
</gene>
<evidence type="ECO:0000313" key="2">
    <source>
        <dbReference type="EMBL" id="PSR82525.1"/>
    </source>
</evidence>
<feature type="compositionally biased region" description="Polar residues" evidence="1">
    <location>
        <begin position="42"/>
        <end position="55"/>
    </location>
</feature>
<dbReference type="STRING" id="2025994.A0A2T3A494"/>
<evidence type="ECO:0000313" key="3">
    <source>
        <dbReference type="Proteomes" id="UP000241462"/>
    </source>
</evidence>
<feature type="region of interest" description="Disordered" evidence="1">
    <location>
        <begin position="1"/>
        <end position="95"/>
    </location>
</feature>
<reference evidence="2 3" key="1">
    <citation type="journal article" date="2018" name="Mycol. Prog.">
        <title>Coniella lustricola, a new species from submerged detritus.</title>
        <authorList>
            <person name="Raudabaugh D.B."/>
            <person name="Iturriaga T."/>
            <person name="Carver A."/>
            <person name="Mondo S."/>
            <person name="Pangilinan J."/>
            <person name="Lipzen A."/>
            <person name="He G."/>
            <person name="Amirebrahimi M."/>
            <person name="Grigoriev I.V."/>
            <person name="Miller A.N."/>
        </authorList>
    </citation>
    <scope>NUCLEOTIDE SEQUENCE [LARGE SCALE GENOMIC DNA]</scope>
    <source>
        <strain evidence="2 3">B22-T-1</strain>
    </source>
</reference>
<evidence type="ECO:0000256" key="1">
    <source>
        <dbReference type="SAM" id="MobiDB-lite"/>
    </source>
</evidence>
<organism evidence="2 3">
    <name type="scientific">Coniella lustricola</name>
    <dbReference type="NCBI Taxonomy" id="2025994"/>
    <lineage>
        <taxon>Eukaryota</taxon>
        <taxon>Fungi</taxon>
        <taxon>Dikarya</taxon>
        <taxon>Ascomycota</taxon>
        <taxon>Pezizomycotina</taxon>
        <taxon>Sordariomycetes</taxon>
        <taxon>Sordariomycetidae</taxon>
        <taxon>Diaporthales</taxon>
        <taxon>Schizoparmaceae</taxon>
        <taxon>Coniella</taxon>
    </lineage>
</organism>
<keyword evidence="3" id="KW-1185">Reference proteome</keyword>
<dbReference type="GO" id="GO:0005794">
    <property type="term" value="C:Golgi apparatus"/>
    <property type="evidence" value="ECO:0007669"/>
    <property type="project" value="TreeGrafter"/>
</dbReference>
<feature type="compositionally biased region" description="Low complexity" evidence="1">
    <location>
        <begin position="21"/>
        <end position="32"/>
    </location>
</feature>
<dbReference type="EMBL" id="KZ678475">
    <property type="protein sequence ID" value="PSR82525.1"/>
    <property type="molecule type" value="Genomic_DNA"/>
</dbReference>